<protein>
    <submittedName>
        <fullName evidence="1">Uncharacterized protein</fullName>
    </submittedName>
</protein>
<organism evidence="1">
    <name type="scientific">Lepeophtheirus salmonis</name>
    <name type="common">Salmon louse</name>
    <name type="synonym">Caligus salmonis</name>
    <dbReference type="NCBI Taxonomy" id="72036"/>
    <lineage>
        <taxon>Eukaryota</taxon>
        <taxon>Metazoa</taxon>
        <taxon>Ecdysozoa</taxon>
        <taxon>Arthropoda</taxon>
        <taxon>Crustacea</taxon>
        <taxon>Multicrustacea</taxon>
        <taxon>Hexanauplia</taxon>
        <taxon>Copepoda</taxon>
        <taxon>Siphonostomatoida</taxon>
        <taxon>Caligidae</taxon>
        <taxon>Lepeophtheirus</taxon>
    </lineage>
</organism>
<reference evidence="1" key="1">
    <citation type="submission" date="2014-05" db="EMBL/GenBank/DDBJ databases">
        <authorList>
            <person name="Chronopoulou M."/>
        </authorList>
    </citation>
    <scope>NUCLEOTIDE SEQUENCE</scope>
    <source>
        <tissue evidence="1">Whole organism</tissue>
    </source>
</reference>
<proteinExistence type="predicted"/>
<dbReference type="EMBL" id="HACA01018277">
    <property type="protein sequence ID" value="CDW35638.1"/>
    <property type="molecule type" value="Transcribed_RNA"/>
</dbReference>
<accession>A0A0K2UBM3</accession>
<name>A0A0K2UBM3_LEPSM</name>
<evidence type="ECO:0000313" key="1">
    <source>
        <dbReference type="EMBL" id="CDW35638.1"/>
    </source>
</evidence>
<sequence>MVHFDKSNLNF</sequence>